<organism evidence="4 5">
    <name type="scientific">Brassica carinata</name>
    <name type="common">Ethiopian mustard</name>
    <name type="synonym">Abyssinian cabbage</name>
    <dbReference type="NCBI Taxonomy" id="52824"/>
    <lineage>
        <taxon>Eukaryota</taxon>
        <taxon>Viridiplantae</taxon>
        <taxon>Streptophyta</taxon>
        <taxon>Embryophyta</taxon>
        <taxon>Tracheophyta</taxon>
        <taxon>Spermatophyta</taxon>
        <taxon>Magnoliopsida</taxon>
        <taxon>eudicotyledons</taxon>
        <taxon>Gunneridae</taxon>
        <taxon>Pentapetalae</taxon>
        <taxon>rosids</taxon>
        <taxon>malvids</taxon>
        <taxon>Brassicales</taxon>
        <taxon>Brassicaceae</taxon>
        <taxon>Brassiceae</taxon>
        <taxon>Brassica</taxon>
    </lineage>
</organism>
<gene>
    <name evidence="4" type="ORF">Bca52824_016448</name>
</gene>
<accession>A0A8X7W6E8</accession>
<evidence type="ECO:0000256" key="1">
    <source>
        <dbReference type="SAM" id="MobiDB-lite"/>
    </source>
</evidence>
<feature type="compositionally biased region" description="Basic and acidic residues" evidence="1">
    <location>
        <begin position="501"/>
        <end position="514"/>
    </location>
</feature>
<dbReference type="OrthoDB" id="693793at2759"/>
<feature type="compositionally biased region" description="Basic and acidic residues" evidence="1">
    <location>
        <begin position="338"/>
        <end position="357"/>
    </location>
</feature>
<feature type="region of interest" description="Disordered" evidence="1">
    <location>
        <begin position="252"/>
        <end position="405"/>
    </location>
</feature>
<evidence type="ECO:0000259" key="3">
    <source>
        <dbReference type="Pfam" id="PF14392"/>
    </source>
</evidence>
<dbReference type="Proteomes" id="UP000886595">
    <property type="component" value="Unassembled WGS sequence"/>
</dbReference>
<feature type="region of interest" description="Disordered" evidence="1">
    <location>
        <begin position="501"/>
        <end position="566"/>
    </location>
</feature>
<keyword evidence="5" id="KW-1185">Reference proteome</keyword>
<feature type="compositionally biased region" description="Polar residues" evidence="1">
    <location>
        <begin position="395"/>
        <end position="405"/>
    </location>
</feature>
<dbReference type="Pfam" id="PF14111">
    <property type="entry name" value="DUF4283"/>
    <property type="match status" value="1"/>
</dbReference>
<dbReference type="Pfam" id="PF14392">
    <property type="entry name" value="zf-CCHC_4"/>
    <property type="match status" value="1"/>
</dbReference>
<feature type="compositionally biased region" description="Polar residues" evidence="1">
    <location>
        <begin position="268"/>
        <end position="278"/>
    </location>
</feature>
<name>A0A8X7W6E8_BRACI</name>
<dbReference type="InterPro" id="IPR025836">
    <property type="entry name" value="Zn_knuckle_CX2CX4HX4C"/>
</dbReference>
<dbReference type="PANTHER" id="PTHR31286">
    <property type="entry name" value="GLYCINE-RICH CELL WALL STRUCTURAL PROTEIN 1.8-LIKE"/>
    <property type="match status" value="1"/>
</dbReference>
<evidence type="ECO:0000313" key="5">
    <source>
        <dbReference type="Proteomes" id="UP000886595"/>
    </source>
</evidence>
<sequence length="566" mass="64347">MGSLVCKKSAHLADMKGKGILFEDDDVPIKLVDRDDSYVIKDSTMSLIGKILNRKKQTVEKLLHTMPAQWGLADRITASDLGNGKFLLTFMTEEDIASVMRQGPFHYNFCMFVLVRWEPIVHDDYPWIIPFWVQLIGFPLHLWTDANLRNIGSRIGHVDTVELTEGRMLIDVDSGRPLKFSRKAEYGGDEVTIEIKYDKLFKHCSICGLLSHEKEYCPTAEMKLRLQHPVDQSCQIERSGVLERVQLPHARQFLNRQPQSDGRPFRQSLLSNRNSNTRESGHDDRSDPLGNKHENRVFQSSYWEDNSRRGKHSDRIIRRRDDYSRGSRYGGSRFGKGLYERNKTHTWREKPKAESSHEAGSGEAKKTGSFDTRGNRKEVPHGNSRENVSYEHIPANSSSSTQENVQNIKRISRRKIASAIVTPSRLENSMEDNVTVRNIGEGRALAFSPMNGKDLLHADDQIIDALQDMELVDQQEGGMMDVEVNEDDLLALDLMDMEDRRADTSSVGHEEKNARNPKRKTKSGVKRGAPLGISRRKFEIIRRGSPSSRSSGSHAAEDGSKRKRHG</sequence>
<feature type="compositionally biased region" description="Basic residues" evidence="1">
    <location>
        <begin position="515"/>
        <end position="525"/>
    </location>
</feature>
<comment type="caution">
    <text evidence="4">The sequence shown here is derived from an EMBL/GenBank/DDBJ whole genome shotgun (WGS) entry which is preliminary data.</text>
</comment>
<feature type="compositionally biased region" description="Basic and acidic residues" evidence="1">
    <location>
        <begin position="305"/>
        <end position="325"/>
    </location>
</feature>
<proteinExistence type="predicted"/>
<dbReference type="InterPro" id="IPR025558">
    <property type="entry name" value="DUF4283"/>
</dbReference>
<feature type="compositionally biased region" description="Basic and acidic residues" evidence="1">
    <location>
        <begin position="279"/>
        <end position="296"/>
    </location>
</feature>
<feature type="domain" description="Zinc knuckle CX2CX4HX4C" evidence="3">
    <location>
        <begin position="172"/>
        <end position="218"/>
    </location>
</feature>
<feature type="domain" description="DUF4283" evidence="2">
    <location>
        <begin position="45"/>
        <end position="119"/>
    </location>
</feature>
<reference evidence="4 5" key="1">
    <citation type="submission" date="2020-02" db="EMBL/GenBank/DDBJ databases">
        <authorList>
            <person name="Ma Q."/>
            <person name="Huang Y."/>
            <person name="Song X."/>
            <person name="Pei D."/>
        </authorList>
    </citation>
    <scope>NUCLEOTIDE SEQUENCE [LARGE SCALE GENOMIC DNA]</scope>
    <source>
        <strain evidence="4">Sxm20200214</strain>
        <tissue evidence="4">Leaf</tissue>
    </source>
</reference>
<evidence type="ECO:0008006" key="6">
    <source>
        <dbReference type="Google" id="ProtNLM"/>
    </source>
</evidence>
<dbReference type="AlphaFoldDB" id="A0A8X7W6E8"/>
<dbReference type="InterPro" id="IPR040256">
    <property type="entry name" value="At4g02000-like"/>
</dbReference>
<evidence type="ECO:0000313" key="4">
    <source>
        <dbReference type="EMBL" id="KAG2323235.1"/>
    </source>
</evidence>
<feature type="compositionally biased region" description="Basic and acidic residues" evidence="1">
    <location>
        <begin position="363"/>
        <end position="384"/>
    </location>
</feature>
<evidence type="ECO:0000259" key="2">
    <source>
        <dbReference type="Pfam" id="PF14111"/>
    </source>
</evidence>
<feature type="compositionally biased region" description="Low complexity" evidence="1">
    <location>
        <begin position="543"/>
        <end position="553"/>
    </location>
</feature>
<dbReference type="PANTHER" id="PTHR31286:SF162">
    <property type="entry name" value="DUF4283 DOMAIN-CONTAINING PROTEIN-RELATED"/>
    <property type="match status" value="1"/>
</dbReference>
<dbReference type="EMBL" id="JAAMPC010000003">
    <property type="protein sequence ID" value="KAG2323235.1"/>
    <property type="molecule type" value="Genomic_DNA"/>
</dbReference>
<protein>
    <recommendedName>
        <fullName evidence="6">DUF4283 domain-containing protein</fullName>
    </recommendedName>
</protein>